<proteinExistence type="predicted"/>
<organism evidence="1 2">
    <name type="scientific">Clunio marinus</name>
    <dbReference type="NCBI Taxonomy" id="568069"/>
    <lineage>
        <taxon>Eukaryota</taxon>
        <taxon>Metazoa</taxon>
        <taxon>Ecdysozoa</taxon>
        <taxon>Arthropoda</taxon>
        <taxon>Hexapoda</taxon>
        <taxon>Insecta</taxon>
        <taxon>Pterygota</taxon>
        <taxon>Neoptera</taxon>
        <taxon>Endopterygota</taxon>
        <taxon>Diptera</taxon>
        <taxon>Nematocera</taxon>
        <taxon>Chironomoidea</taxon>
        <taxon>Chironomidae</taxon>
        <taxon>Clunio</taxon>
    </lineage>
</organism>
<dbReference type="EMBL" id="CVRI01000047">
    <property type="protein sequence ID" value="CRK97559.1"/>
    <property type="molecule type" value="Genomic_DNA"/>
</dbReference>
<name>A0A1J1IB90_9DIPT</name>
<gene>
    <name evidence="1" type="ORF">CLUMA_CG010945</name>
</gene>
<dbReference type="Proteomes" id="UP000183832">
    <property type="component" value="Unassembled WGS sequence"/>
</dbReference>
<evidence type="ECO:0000313" key="2">
    <source>
        <dbReference type="Proteomes" id="UP000183832"/>
    </source>
</evidence>
<dbReference type="AlphaFoldDB" id="A0A1J1IB90"/>
<accession>A0A1J1IB90</accession>
<protein>
    <submittedName>
        <fullName evidence="1">CLUMA_CG010945, isoform A</fullName>
    </submittedName>
</protein>
<sequence length="62" mass="7130">MLGVLESQMLSVKKSRKATPSPHPLLPTFFVRHQGQTSCYEEIKNNGDSHHHHHKLVLFRAK</sequence>
<evidence type="ECO:0000313" key="1">
    <source>
        <dbReference type="EMBL" id="CRK97559.1"/>
    </source>
</evidence>
<keyword evidence="2" id="KW-1185">Reference proteome</keyword>
<reference evidence="1 2" key="1">
    <citation type="submission" date="2015-04" db="EMBL/GenBank/DDBJ databases">
        <authorList>
            <person name="Syromyatnikov M.Y."/>
            <person name="Popov V.N."/>
        </authorList>
    </citation>
    <scope>NUCLEOTIDE SEQUENCE [LARGE SCALE GENOMIC DNA]</scope>
</reference>